<dbReference type="EMBL" id="CP080507">
    <property type="protein sequence ID" value="QYM78898.1"/>
    <property type="molecule type" value="Genomic_DNA"/>
</dbReference>
<dbReference type="PANTHER" id="PTHR36849:SF1">
    <property type="entry name" value="CYTOPLASMIC PROTEIN"/>
    <property type="match status" value="1"/>
</dbReference>
<feature type="compositionally biased region" description="Low complexity" evidence="1">
    <location>
        <begin position="121"/>
        <end position="137"/>
    </location>
</feature>
<dbReference type="RefSeq" id="WP_220162059.1">
    <property type="nucleotide sequence ID" value="NZ_CP080507.1"/>
</dbReference>
<dbReference type="AlphaFoldDB" id="A0A8F9TV75"/>
<dbReference type="Proteomes" id="UP000825051">
    <property type="component" value="Chromosome"/>
</dbReference>
<dbReference type="InterPro" id="IPR052552">
    <property type="entry name" value="YeaO-like"/>
</dbReference>
<name>A0A8F9TV75_9BACT</name>
<organism evidence="2 3">
    <name type="scientific">Horticoccus luteus</name>
    <dbReference type="NCBI Taxonomy" id="2862869"/>
    <lineage>
        <taxon>Bacteria</taxon>
        <taxon>Pseudomonadati</taxon>
        <taxon>Verrucomicrobiota</taxon>
        <taxon>Opitutia</taxon>
        <taxon>Opitutales</taxon>
        <taxon>Opitutaceae</taxon>
        <taxon>Horticoccus</taxon>
    </lineage>
</organism>
<feature type="region of interest" description="Disordered" evidence="1">
    <location>
        <begin position="121"/>
        <end position="150"/>
    </location>
</feature>
<protein>
    <submittedName>
        <fullName evidence="2">DUF488 domain-containing protein</fullName>
    </submittedName>
</protein>
<dbReference type="KEGG" id="ole:K0B96_16575"/>
<dbReference type="Pfam" id="PF22752">
    <property type="entry name" value="DUF488-N3i"/>
    <property type="match status" value="1"/>
</dbReference>
<evidence type="ECO:0000313" key="3">
    <source>
        <dbReference type="Proteomes" id="UP000825051"/>
    </source>
</evidence>
<accession>A0A8F9TV75</accession>
<reference evidence="2" key="1">
    <citation type="submission" date="2021-08" db="EMBL/GenBank/DDBJ databases">
        <title>Genome of a novel bacterium of the phylum Verrucomicrobia, Oleiharenicola sp. KSB-15.</title>
        <authorList>
            <person name="Chung J.-H."/>
            <person name="Ahn J.-H."/>
            <person name="Yoon Y."/>
            <person name="Kim D.-Y."/>
            <person name="An S.-H."/>
            <person name="Park I."/>
            <person name="Yeon J."/>
        </authorList>
    </citation>
    <scope>NUCLEOTIDE SEQUENCE</scope>
    <source>
        <strain evidence="2">KSB-15</strain>
    </source>
</reference>
<gene>
    <name evidence="2" type="ORF">K0B96_16575</name>
</gene>
<sequence length="165" mass="18802">MLQLKRAYDPPAKTDGTRLLVERLWPRGVKKEALKMDAWLKDVAPSTALRKWFAHDPRKWPEFQRRYRAELTAHPEAWQPILTAARKGQVTLLFSSHDAEHNNVVALRAFLAPRLRRTAAPVSAKPRRAAAPAAQKKSAPHPPEFASPTCYLADFNDFDDDADRR</sequence>
<proteinExistence type="predicted"/>
<evidence type="ECO:0000313" key="2">
    <source>
        <dbReference type="EMBL" id="QYM78898.1"/>
    </source>
</evidence>
<keyword evidence="3" id="KW-1185">Reference proteome</keyword>
<dbReference type="PANTHER" id="PTHR36849">
    <property type="entry name" value="CYTOPLASMIC PROTEIN-RELATED"/>
    <property type="match status" value="1"/>
</dbReference>
<evidence type="ECO:0000256" key="1">
    <source>
        <dbReference type="SAM" id="MobiDB-lite"/>
    </source>
</evidence>